<sequence length="167" mass="18894">MDPRYVALFIYPDTRVPSIEGPDGLAVTMTYPFGISLANPQLGGRYETEDEETSPQAQATERQAVFPTDELGSRGRKRSYTLAHQDDQQPVPILPGHLEGVLHNEEEYARLTKRGRYEFARSGKEPRFEDIMANLDDFMASLEDHLPEPQTTENRYTPAICPCGVEY</sequence>
<name>A0ABR0HWK8_9PEZI</name>
<feature type="region of interest" description="Disordered" evidence="1">
    <location>
        <begin position="44"/>
        <end position="77"/>
    </location>
</feature>
<accession>A0ABR0HWK8</accession>
<reference evidence="2 3" key="1">
    <citation type="journal article" date="2023" name="bioRxiv">
        <title>High-quality genome assemblies of four members of thePodospora anserinaspecies complex.</title>
        <authorList>
            <person name="Ament-Velasquez S.L."/>
            <person name="Vogan A.A."/>
            <person name="Wallerman O."/>
            <person name="Hartmann F."/>
            <person name="Gautier V."/>
            <person name="Silar P."/>
            <person name="Giraud T."/>
            <person name="Johannesson H."/>
        </authorList>
    </citation>
    <scope>NUCLEOTIDE SEQUENCE [LARGE SCALE GENOMIC DNA]</scope>
    <source>
        <strain evidence="2 3">CBS 411.78</strain>
    </source>
</reference>
<evidence type="ECO:0000313" key="2">
    <source>
        <dbReference type="EMBL" id="KAK4672512.1"/>
    </source>
</evidence>
<keyword evidence="3" id="KW-1185">Reference proteome</keyword>
<dbReference type="EMBL" id="JAFFHB010000001">
    <property type="protein sequence ID" value="KAK4672512.1"/>
    <property type="molecule type" value="Genomic_DNA"/>
</dbReference>
<gene>
    <name evidence="2" type="ORF">QC763_103691</name>
</gene>
<evidence type="ECO:0000256" key="1">
    <source>
        <dbReference type="SAM" id="MobiDB-lite"/>
    </source>
</evidence>
<comment type="caution">
    <text evidence="2">The sequence shown here is derived from an EMBL/GenBank/DDBJ whole genome shotgun (WGS) entry which is preliminary data.</text>
</comment>
<protein>
    <submittedName>
        <fullName evidence="2">Uncharacterized protein</fullName>
    </submittedName>
</protein>
<dbReference type="Proteomes" id="UP001326199">
    <property type="component" value="Unassembled WGS sequence"/>
</dbReference>
<proteinExistence type="predicted"/>
<dbReference type="RefSeq" id="XP_062769834.1">
    <property type="nucleotide sequence ID" value="XM_062906933.1"/>
</dbReference>
<dbReference type="GeneID" id="87927277"/>
<organism evidence="2 3">
    <name type="scientific">Podospora pseudopauciseta</name>
    <dbReference type="NCBI Taxonomy" id="2093780"/>
    <lineage>
        <taxon>Eukaryota</taxon>
        <taxon>Fungi</taxon>
        <taxon>Dikarya</taxon>
        <taxon>Ascomycota</taxon>
        <taxon>Pezizomycotina</taxon>
        <taxon>Sordariomycetes</taxon>
        <taxon>Sordariomycetidae</taxon>
        <taxon>Sordariales</taxon>
        <taxon>Podosporaceae</taxon>
        <taxon>Podospora</taxon>
    </lineage>
</organism>
<evidence type="ECO:0000313" key="3">
    <source>
        <dbReference type="Proteomes" id="UP001326199"/>
    </source>
</evidence>